<dbReference type="AlphaFoldDB" id="A0A067SKP6"/>
<keyword evidence="1" id="KW-0812">Transmembrane</keyword>
<sequence>MHYVVLSGTLTSACSLSALLTYVTMPHTFIFLGISFLLTKLYISSYMAMLNARKQIRDQDASSTGMPTLSNLRRLRGKPVEGNIIESISHKVNVDSFHLPAMGYNSKPSDAEEGYQSVDLDIQKDIGDKSAIIGGTIGSREFFFLHFISCSDVRQQRVT</sequence>
<dbReference type="InterPro" id="IPR045339">
    <property type="entry name" value="DUF6534"/>
</dbReference>
<dbReference type="Pfam" id="PF20152">
    <property type="entry name" value="DUF6534"/>
    <property type="match status" value="1"/>
</dbReference>
<evidence type="ECO:0000313" key="3">
    <source>
        <dbReference type="EMBL" id="KDR71495.1"/>
    </source>
</evidence>
<dbReference type="Proteomes" id="UP000027222">
    <property type="component" value="Unassembled WGS sequence"/>
</dbReference>
<keyword evidence="1" id="KW-1133">Transmembrane helix</keyword>
<feature type="transmembrane region" description="Helical" evidence="1">
    <location>
        <begin position="29"/>
        <end position="49"/>
    </location>
</feature>
<proteinExistence type="predicted"/>
<dbReference type="HOGENOM" id="CLU_1713388_0_0_1"/>
<keyword evidence="4" id="KW-1185">Reference proteome</keyword>
<dbReference type="STRING" id="685588.A0A067SKP6"/>
<gene>
    <name evidence="3" type="ORF">GALMADRAFT_281763</name>
</gene>
<evidence type="ECO:0000313" key="4">
    <source>
        <dbReference type="Proteomes" id="UP000027222"/>
    </source>
</evidence>
<reference evidence="4" key="1">
    <citation type="journal article" date="2014" name="Proc. Natl. Acad. Sci. U.S.A.">
        <title>Extensive sampling of basidiomycete genomes demonstrates inadequacy of the white-rot/brown-rot paradigm for wood decay fungi.</title>
        <authorList>
            <person name="Riley R."/>
            <person name="Salamov A.A."/>
            <person name="Brown D.W."/>
            <person name="Nagy L.G."/>
            <person name="Floudas D."/>
            <person name="Held B.W."/>
            <person name="Levasseur A."/>
            <person name="Lombard V."/>
            <person name="Morin E."/>
            <person name="Otillar R."/>
            <person name="Lindquist E.A."/>
            <person name="Sun H."/>
            <person name="LaButti K.M."/>
            <person name="Schmutz J."/>
            <person name="Jabbour D."/>
            <person name="Luo H."/>
            <person name="Baker S.E."/>
            <person name="Pisabarro A.G."/>
            <person name="Walton J.D."/>
            <person name="Blanchette R.A."/>
            <person name="Henrissat B."/>
            <person name="Martin F."/>
            <person name="Cullen D."/>
            <person name="Hibbett D.S."/>
            <person name="Grigoriev I.V."/>
        </authorList>
    </citation>
    <scope>NUCLEOTIDE SEQUENCE [LARGE SCALE GENOMIC DNA]</scope>
    <source>
        <strain evidence="4">CBS 339.88</strain>
    </source>
</reference>
<feature type="domain" description="DUF6534" evidence="2">
    <location>
        <begin position="1"/>
        <end position="54"/>
    </location>
</feature>
<evidence type="ECO:0000259" key="2">
    <source>
        <dbReference type="Pfam" id="PF20152"/>
    </source>
</evidence>
<protein>
    <recommendedName>
        <fullName evidence="2">DUF6534 domain-containing protein</fullName>
    </recommendedName>
</protein>
<organism evidence="3 4">
    <name type="scientific">Galerina marginata (strain CBS 339.88)</name>
    <dbReference type="NCBI Taxonomy" id="685588"/>
    <lineage>
        <taxon>Eukaryota</taxon>
        <taxon>Fungi</taxon>
        <taxon>Dikarya</taxon>
        <taxon>Basidiomycota</taxon>
        <taxon>Agaricomycotina</taxon>
        <taxon>Agaricomycetes</taxon>
        <taxon>Agaricomycetidae</taxon>
        <taxon>Agaricales</taxon>
        <taxon>Agaricineae</taxon>
        <taxon>Strophariaceae</taxon>
        <taxon>Galerina</taxon>
    </lineage>
</organism>
<dbReference type="OrthoDB" id="3270417at2759"/>
<accession>A0A067SKP6</accession>
<name>A0A067SKP6_GALM3</name>
<keyword evidence="1" id="KW-0472">Membrane</keyword>
<dbReference type="EMBL" id="KL142392">
    <property type="protein sequence ID" value="KDR71495.1"/>
    <property type="molecule type" value="Genomic_DNA"/>
</dbReference>
<evidence type="ECO:0000256" key="1">
    <source>
        <dbReference type="SAM" id="Phobius"/>
    </source>
</evidence>